<dbReference type="VEuPathDB" id="FungiDB:PPTG_21494"/>
<dbReference type="AlphaFoldDB" id="W2MPF9"/>
<evidence type="ECO:0000313" key="1">
    <source>
        <dbReference type="EMBL" id="ETM38247.1"/>
    </source>
</evidence>
<accession>W2MPF9</accession>
<reference evidence="1" key="1">
    <citation type="submission" date="2013-11" db="EMBL/GenBank/DDBJ databases">
        <title>The Genome Sequence of Phytophthora parasitica IAC_01/95.</title>
        <authorList>
            <consortium name="The Broad Institute Genomics Platform"/>
            <person name="Russ C."/>
            <person name="Tyler B."/>
            <person name="Panabieres F."/>
            <person name="Shan W."/>
            <person name="Tripathy S."/>
            <person name="Grunwald N."/>
            <person name="Machado M."/>
            <person name="Johnson C.S."/>
            <person name="Arredondo F."/>
            <person name="Hong C."/>
            <person name="Coffey M."/>
            <person name="Young S.K."/>
            <person name="Zeng Q."/>
            <person name="Gargeya S."/>
            <person name="Fitzgerald M."/>
            <person name="Abouelleil A."/>
            <person name="Alvarado L."/>
            <person name="Chapman S.B."/>
            <person name="Gainer-Dewar J."/>
            <person name="Goldberg J."/>
            <person name="Griggs A."/>
            <person name="Gujja S."/>
            <person name="Hansen M."/>
            <person name="Howarth C."/>
            <person name="Imamovic A."/>
            <person name="Ireland A."/>
            <person name="Larimer J."/>
            <person name="McCowan C."/>
            <person name="Murphy C."/>
            <person name="Pearson M."/>
            <person name="Poon T.W."/>
            <person name="Priest M."/>
            <person name="Roberts A."/>
            <person name="Saif S."/>
            <person name="Shea T."/>
            <person name="Sykes S."/>
            <person name="Wortman J."/>
            <person name="Nusbaum C."/>
            <person name="Birren B."/>
        </authorList>
    </citation>
    <scope>NUCLEOTIDE SEQUENCE [LARGE SCALE GENOMIC DNA]</scope>
    <source>
        <strain evidence="1">IAC_01/95</strain>
    </source>
</reference>
<organism evidence="1">
    <name type="scientific">Phytophthora nicotianae</name>
    <name type="common">Potato buckeye rot agent</name>
    <name type="synonym">Phytophthora parasitica</name>
    <dbReference type="NCBI Taxonomy" id="4792"/>
    <lineage>
        <taxon>Eukaryota</taxon>
        <taxon>Sar</taxon>
        <taxon>Stramenopiles</taxon>
        <taxon>Oomycota</taxon>
        <taxon>Peronosporomycetes</taxon>
        <taxon>Peronosporales</taxon>
        <taxon>Peronosporaceae</taxon>
        <taxon>Phytophthora</taxon>
    </lineage>
</organism>
<name>W2MPF9_PHYNI</name>
<protein>
    <submittedName>
        <fullName evidence="1">Uncharacterized protein</fullName>
    </submittedName>
</protein>
<sequence length="52" mass="6331">MGPLASARLVHRLFIQERHDFNFKWGFGVDPQHRVEHRQHEYCVELSWKERG</sequence>
<dbReference type="Proteomes" id="UP000054532">
    <property type="component" value="Unassembled WGS sequence"/>
</dbReference>
<proteinExistence type="predicted"/>
<dbReference type="EMBL" id="KI694908">
    <property type="protein sequence ID" value="ETM38247.1"/>
    <property type="molecule type" value="Genomic_DNA"/>
</dbReference>
<gene>
    <name evidence="1" type="ORF">L914_15392</name>
</gene>